<reference evidence="3" key="1">
    <citation type="journal article" date="2018" name="Nat. Microbiol.">
        <title>Leveraging single-cell genomics to expand the fungal tree of life.</title>
        <authorList>
            <person name="Ahrendt S.R."/>
            <person name="Quandt C.A."/>
            <person name="Ciobanu D."/>
            <person name="Clum A."/>
            <person name="Salamov A."/>
            <person name="Andreopoulos B."/>
            <person name="Cheng J.F."/>
            <person name="Woyke T."/>
            <person name="Pelin A."/>
            <person name="Henrissat B."/>
            <person name="Reynolds N.K."/>
            <person name="Benny G.L."/>
            <person name="Smith M.E."/>
            <person name="James T.Y."/>
            <person name="Grigoriev I.V."/>
        </authorList>
    </citation>
    <scope>NUCLEOTIDE SEQUENCE [LARGE SCALE GENOMIC DNA]</scope>
</reference>
<gene>
    <name evidence="2" type="ORF">BJ684DRAFT_18092</name>
</gene>
<name>A0A4P9XXX0_9FUNG</name>
<feature type="region of interest" description="Disordered" evidence="1">
    <location>
        <begin position="28"/>
        <end position="66"/>
    </location>
</feature>
<evidence type="ECO:0000313" key="2">
    <source>
        <dbReference type="EMBL" id="RKP11303.1"/>
    </source>
</evidence>
<evidence type="ECO:0000313" key="3">
    <source>
        <dbReference type="Proteomes" id="UP000267251"/>
    </source>
</evidence>
<protein>
    <submittedName>
        <fullName evidence="2">Uncharacterized protein</fullName>
    </submittedName>
</protein>
<proteinExistence type="predicted"/>
<feature type="compositionally biased region" description="Polar residues" evidence="1">
    <location>
        <begin position="56"/>
        <end position="66"/>
    </location>
</feature>
<feature type="region of interest" description="Disordered" evidence="1">
    <location>
        <begin position="85"/>
        <end position="114"/>
    </location>
</feature>
<feature type="compositionally biased region" description="Basic and acidic residues" evidence="1">
    <location>
        <begin position="33"/>
        <end position="44"/>
    </location>
</feature>
<accession>A0A4P9XXX0</accession>
<dbReference type="EMBL" id="KZ989026">
    <property type="protein sequence ID" value="RKP11303.1"/>
    <property type="molecule type" value="Genomic_DNA"/>
</dbReference>
<dbReference type="Proteomes" id="UP000267251">
    <property type="component" value="Unassembled WGS sequence"/>
</dbReference>
<evidence type="ECO:0000256" key="1">
    <source>
        <dbReference type="SAM" id="MobiDB-lite"/>
    </source>
</evidence>
<sequence length="153" mass="16018">MRGRGRGGDVSKAGVEFFSLGVNGTRMIRSGRRKQESVKEEKLQEGPTAKGFGGQEVSTSRTAPSTNPLISTFWVKKIMGGGHGAGLGEDHRSGKVGDWHEVGKDEGGGRDGDLNGRSVGVWPILEGHAIGHTPISLSVTLPVAPATLHPPST</sequence>
<organism evidence="2 3">
    <name type="scientific">Piptocephalis cylindrospora</name>
    <dbReference type="NCBI Taxonomy" id="1907219"/>
    <lineage>
        <taxon>Eukaryota</taxon>
        <taxon>Fungi</taxon>
        <taxon>Fungi incertae sedis</taxon>
        <taxon>Zoopagomycota</taxon>
        <taxon>Zoopagomycotina</taxon>
        <taxon>Zoopagomycetes</taxon>
        <taxon>Zoopagales</taxon>
        <taxon>Piptocephalidaceae</taxon>
        <taxon>Piptocephalis</taxon>
    </lineage>
</organism>
<feature type="compositionally biased region" description="Basic and acidic residues" evidence="1">
    <location>
        <begin position="88"/>
        <end position="114"/>
    </location>
</feature>
<dbReference type="AlphaFoldDB" id="A0A4P9XXX0"/>
<keyword evidence="3" id="KW-1185">Reference proteome</keyword>